<keyword evidence="1" id="KW-0472">Membrane</keyword>
<feature type="transmembrane region" description="Helical" evidence="1">
    <location>
        <begin position="92"/>
        <end position="111"/>
    </location>
</feature>
<feature type="transmembrane region" description="Helical" evidence="1">
    <location>
        <begin position="67"/>
        <end position="86"/>
    </location>
</feature>
<dbReference type="AlphaFoldDB" id="A0A428UTX4"/>
<accession>A0A428UTX4</accession>
<organism evidence="2 3">
    <name type="scientific">Fusarium ambrosium</name>
    <dbReference type="NCBI Taxonomy" id="131363"/>
    <lineage>
        <taxon>Eukaryota</taxon>
        <taxon>Fungi</taxon>
        <taxon>Dikarya</taxon>
        <taxon>Ascomycota</taxon>
        <taxon>Pezizomycotina</taxon>
        <taxon>Sordariomycetes</taxon>
        <taxon>Hypocreomycetidae</taxon>
        <taxon>Hypocreales</taxon>
        <taxon>Nectriaceae</taxon>
        <taxon>Fusarium</taxon>
        <taxon>Fusarium solani species complex</taxon>
    </lineage>
</organism>
<keyword evidence="1" id="KW-1133">Transmembrane helix</keyword>
<comment type="caution">
    <text evidence="2">The sequence shown here is derived from an EMBL/GenBank/DDBJ whole genome shotgun (WGS) entry which is preliminary data.</text>
</comment>
<dbReference type="EMBL" id="NIZV01000030">
    <property type="protein sequence ID" value="RSM17734.1"/>
    <property type="molecule type" value="Genomic_DNA"/>
</dbReference>
<gene>
    <name evidence="2" type="ORF">CDV31_003504</name>
</gene>
<protein>
    <submittedName>
        <fullName evidence="2">Uncharacterized protein</fullName>
    </submittedName>
</protein>
<evidence type="ECO:0000256" key="1">
    <source>
        <dbReference type="SAM" id="Phobius"/>
    </source>
</evidence>
<sequence>MTSTHTGETIPPIMDDLLMALGIMILITFLFMMALLFSLMEPCEMARSADQKTCIICAELDDPGFCVFVRVFFIISIGCSIIAIAQCSLRDLNASHFAFMAAGAATTGYLATRKLRETCYVLHYARPR</sequence>
<keyword evidence="1" id="KW-0812">Transmembrane</keyword>
<dbReference type="Proteomes" id="UP000288429">
    <property type="component" value="Unassembled WGS sequence"/>
</dbReference>
<reference evidence="2 3" key="1">
    <citation type="submission" date="2017-06" db="EMBL/GenBank/DDBJ databases">
        <title>Cmopartive genomic analysis of Ambrosia Fusariam Clade fungi.</title>
        <authorList>
            <person name="Stajich J.E."/>
            <person name="Carrillo J."/>
            <person name="Kijimoto T."/>
            <person name="Eskalen A."/>
            <person name="O'Donnell K."/>
            <person name="Kasson M."/>
        </authorList>
    </citation>
    <scope>NUCLEOTIDE SEQUENCE [LARGE SCALE GENOMIC DNA]</scope>
    <source>
        <strain evidence="2 3">NRRL 20438</strain>
    </source>
</reference>
<feature type="transmembrane region" description="Helical" evidence="1">
    <location>
        <begin position="17"/>
        <end position="39"/>
    </location>
</feature>
<keyword evidence="3" id="KW-1185">Reference proteome</keyword>
<proteinExistence type="predicted"/>
<name>A0A428UTX4_9HYPO</name>
<evidence type="ECO:0000313" key="2">
    <source>
        <dbReference type="EMBL" id="RSM17734.1"/>
    </source>
</evidence>
<evidence type="ECO:0000313" key="3">
    <source>
        <dbReference type="Proteomes" id="UP000288429"/>
    </source>
</evidence>